<comment type="caution">
    <text evidence="1">The sequence shown here is derived from an EMBL/GenBank/DDBJ whole genome shotgun (WGS) entry which is preliminary data.</text>
</comment>
<proteinExistence type="predicted"/>
<reference evidence="1" key="2">
    <citation type="submission" date="2020-06" db="EMBL/GenBank/DDBJ databases">
        <title>Helianthus annuus Genome sequencing and assembly Release 2.</title>
        <authorList>
            <person name="Gouzy J."/>
            <person name="Langlade N."/>
            <person name="Munos S."/>
        </authorList>
    </citation>
    <scope>NUCLEOTIDE SEQUENCE</scope>
    <source>
        <tissue evidence="1">Leaves</tissue>
    </source>
</reference>
<evidence type="ECO:0000313" key="1">
    <source>
        <dbReference type="EMBL" id="KAF5802076.1"/>
    </source>
</evidence>
<evidence type="ECO:0000313" key="2">
    <source>
        <dbReference type="Proteomes" id="UP000215914"/>
    </source>
</evidence>
<dbReference type="Gramene" id="mRNA:HanXRQr2_Chr06g0255421">
    <property type="protein sequence ID" value="CDS:HanXRQr2_Chr06g0255421.1"/>
    <property type="gene ID" value="HanXRQr2_Chr06g0255421"/>
</dbReference>
<dbReference type="Proteomes" id="UP000215914">
    <property type="component" value="Unassembled WGS sequence"/>
</dbReference>
<organism evidence="1 2">
    <name type="scientific">Helianthus annuus</name>
    <name type="common">Common sunflower</name>
    <dbReference type="NCBI Taxonomy" id="4232"/>
    <lineage>
        <taxon>Eukaryota</taxon>
        <taxon>Viridiplantae</taxon>
        <taxon>Streptophyta</taxon>
        <taxon>Embryophyta</taxon>
        <taxon>Tracheophyta</taxon>
        <taxon>Spermatophyta</taxon>
        <taxon>Magnoliopsida</taxon>
        <taxon>eudicotyledons</taxon>
        <taxon>Gunneridae</taxon>
        <taxon>Pentapetalae</taxon>
        <taxon>asterids</taxon>
        <taxon>campanulids</taxon>
        <taxon>Asterales</taxon>
        <taxon>Asteraceae</taxon>
        <taxon>Asteroideae</taxon>
        <taxon>Heliantheae alliance</taxon>
        <taxon>Heliantheae</taxon>
        <taxon>Helianthus</taxon>
    </lineage>
</organism>
<dbReference type="AlphaFoldDB" id="A0A9K3IS81"/>
<keyword evidence="2" id="KW-1185">Reference proteome</keyword>
<gene>
    <name evidence="1" type="ORF">HanXRQr2_Chr06g0255421</name>
</gene>
<name>A0A9K3IS81_HELAN</name>
<dbReference type="EMBL" id="MNCJ02000321">
    <property type="protein sequence ID" value="KAF5802076.1"/>
    <property type="molecule type" value="Genomic_DNA"/>
</dbReference>
<accession>A0A9K3IS81</accession>
<protein>
    <submittedName>
        <fullName evidence="1">Uncharacterized protein</fullName>
    </submittedName>
</protein>
<sequence>MELNWKKSTGTSPRYAAHELVSSATRLRILNEVGPDTHPRDTQGDMCFLSRLAGQGAEKKNF</sequence>
<reference evidence="1" key="1">
    <citation type="journal article" date="2017" name="Nature">
        <title>The sunflower genome provides insights into oil metabolism, flowering and Asterid evolution.</title>
        <authorList>
            <person name="Badouin H."/>
            <person name="Gouzy J."/>
            <person name="Grassa C.J."/>
            <person name="Murat F."/>
            <person name="Staton S.E."/>
            <person name="Cottret L."/>
            <person name="Lelandais-Briere C."/>
            <person name="Owens G.L."/>
            <person name="Carrere S."/>
            <person name="Mayjonade B."/>
            <person name="Legrand L."/>
            <person name="Gill N."/>
            <person name="Kane N.C."/>
            <person name="Bowers J.E."/>
            <person name="Hubner S."/>
            <person name="Bellec A."/>
            <person name="Berard A."/>
            <person name="Berges H."/>
            <person name="Blanchet N."/>
            <person name="Boniface M.C."/>
            <person name="Brunel D."/>
            <person name="Catrice O."/>
            <person name="Chaidir N."/>
            <person name="Claudel C."/>
            <person name="Donnadieu C."/>
            <person name="Faraut T."/>
            <person name="Fievet G."/>
            <person name="Helmstetter N."/>
            <person name="King M."/>
            <person name="Knapp S.J."/>
            <person name="Lai Z."/>
            <person name="Le Paslier M.C."/>
            <person name="Lippi Y."/>
            <person name="Lorenzon L."/>
            <person name="Mandel J.R."/>
            <person name="Marage G."/>
            <person name="Marchand G."/>
            <person name="Marquand E."/>
            <person name="Bret-Mestries E."/>
            <person name="Morien E."/>
            <person name="Nambeesan S."/>
            <person name="Nguyen T."/>
            <person name="Pegot-Espagnet P."/>
            <person name="Pouilly N."/>
            <person name="Raftis F."/>
            <person name="Sallet E."/>
            <person name="Schiex T."/>
            <person name="Thomas J."/>
            <person name="Vandecasteele C."/>
            <person name="Vares D."/>
            <person name="Vear F."/>
            <person name="Vautrin S."/>
            <person name="Crespi M."/>
            <person name="Mangin B."/>
            <person name="Burke J.M."/>
            <person name="Salse J."/>
            <person name="Munos S."/>
            <person name="Vincourt P."/>
            <person name="Rieseberg L.H."/>
            <person name="Langlade N.B."/>
        </authorList>
    </citation>
    <scope>NUCLEOTIDE SEQUENCE</scope>
    <source>
        <tissue evidence="1">Leaves</tissue>
    </source>
</reference>